<dbReference type="EMBL" id="AAPJ01000001">
    <property type="protein sequence ID" value="EAS50953.1"/>
    <property type="molecule type" value="Genomic_DNA"/>
</dbReference>
<proteinExistence type="predicted"/>
<keyword evidence="3" id="KW-1185">Reference proteome</keyword>
<comment type="caution">
    <text evidence="2">The sequence shown here is derived from an EMBL/GenBank/DDBJ whole genome shotgun (WGS) entry which is preliminary data.</text>
</comment>
<dbReference type="AlphaFoldDB" id="Q1YNR9"/>
<dbReference type="HOGENOM" id="CLU_1568967_0_0_5"/>
<evidence type="ECO:0000313" key="2">
    <source>
        <dbReference type="EMBL" id="EAS50953.1"/>
    </source>
</evidence>
<dbReference type="Proteomes" id="UP000000321">
    <property type="component" value="Unassembled WGS sequence"/>
</dbReference>
<evidence type="ECO:0000256" key="1">
    <source>
        <dbReference type="SAM" id="MobiDB-lite"/>
    </source>
</evidence>
<protein>
    <submittedName>
        <fullName evidence="2">Uncharacterized protein</fullName>
    </submittedName>
</protein>
<feature type="region of interest" description="Disordered" evidence="1">
    <location>
        <begin position="1"/>
        <end position="20"/>
    </location>
</feature>
<sequence length="170" mass="17911">MRRIPRKPASACLAPRPPAGSSYDATGGVEMKRALLTILTIALVWSPAEARTKAAAWVVKEQIAEACDGGRGTIDPVGVIERDLDGDGKSDLILSHDAIFCSDSRFGRSGFCGAQVCSVIFYVRRGGLLKKVSEALGGGVTIGPGRRLSISMHGHGGQSVSVKWNGKAFE</sequence>
<organism evidence="2 3">
    <name type="scientific">Aurantimonas manganoxydans (strain ATCC BAA-1229 / DSM 21871 / SI85-9A1)</name>
    <dbReference type="NCBI Taxonomy" id="287752"/>
    <lineage>
        <taxon>Bacteria</taxon>
        <taxon>Pseudomonadati</taxon>
        <taxon>Pseudomonadota</taxon>
        <taxon>Alphaproteobacteria</taxon>
        <taxon>Hyphomicrobiales</taxon>
        <taxon>Aurantimonadaceae</taxon>
        <taxon>Aurantimonas</taxon>
    </lineage>
</organism>
<dbReference type="BioCyc" id="AURANTIMONAS:SI859A1_01758-MONOMER"/>
<gene>
    <name evidence="2" type="ORF">SI859A1_01758</name>
</gene>
<evidence type="ECO:0000313" key="3">
    <source>
        <dbReference type="Proteomes" id="UP000000321"/>
    </source>
</evidence>
<name>Q1YNR9_AURMS</name>
<accession>Q1YNR9</accession>
<reference evidence="2 3" key="1">
    <citation type="journal article" date="2008" name="Appl. Environ. Microbiol.">
        <title>Genomic insights into Mn(II) oxidation by the marine alphaproteobacterium Aurantimonas sp. strain SI85-9A1.</title>
        <authorList>
            <person name="Dick G.J."/>
            <person name="Podell S."/>
            <person name="Johnson H.A."/>
            <person name="Rivera-Espinoza Y."/>
            <person name="Bernier-Latmani R."/>
            <person name="McCarthy J.K."/>
            <person name="Torpey J.W."/>
            <person name="Clement B.G."/>
            <person name="Gaasterland T."/>
            <person name="Tebo B.M."/>
        </authorList>
    </citation>
    <scope>NUCLEOTIDE SEQUENCE [LARGE SCALE GENOMIC DNA]</scope>
    <source>
        <strain evidence="2 3">SI85-9A1</strain>
    </source>
</reference>